<feature type="compositionally biased region" description="Basic and acidic residues" evidence="1">
    <location>
        <begin position="206"/>
        <end position="217"/>
    </location>
</feature>
<dbReference type="PROSITE" id="PS50850">
    <property type="entry name" value="MFS"/>
    <property type="match status" value="1"/>
</dbReference>
<dbReference type="AlphaFoldDB" id="A0A382F3U3"/>
<dbReference type="GO" id="GO:0022857">
    <property type="term" value="F:transmembrane transporter activity"/>
    <property type="evidence" value="ECO:0007669"/>
    <property type="project" value="InterPro"/>
</dbReference>
<feature type="transmembrane region" description="Helical" evidence="2">
    <location>
        <begin position="247"/>
        <end position="267"/>
    </location>
</feature>
<dbReference type="Pfam" id="PF07690">
    <property type="entry name" value="MFS_1"/>
    <property type="match status" value="1"/>
</dbReference>
<dbReference type="EMBL" id="UINC01047726">
    <property type="protein sequence ID" value="SVB57349.1"/>
    <property type="molecule type" value="Genomic_DNA"/>
</dbReference>
<reference evidence="4" key="1">
    <citation type="submission" date="2018-05" db="EMBL/GenBank/DDBJ databases">
        <authorList>
            <person name="Lanie J.A."/>
            <person name="Ng W.-L."/>
            <person name="Kazmierczak K.M."/>
            <person name="Andrzejewski T.M."/>
            <person name="Davidsen T.M."/>
            <person name="Wayne K.J."/>
            <person name="Tettelin H."/>
            <person name="Glass J.I."/>
            <person name="Rusch D."/>
            <person name="Podicherti R."/>
            <person name="Tsui H.-C.T."/>
            <person name="Winkler M.E."/>
        </authorList>
    </citation>
    <scope>NUCLEOTIDE SEQUENCE</scope>
</reference>
<organism evidence="4">
    <name type="scientific">marine metagenome</name>
    <dbReference type="NCBI Taxonomy" id="408172"/>
    <lineage>
        <taxon>unclassified sequences</taxon>
        <taxon>metagenomes</taxon>
        <taxon>ecological metagenomes</taxon>
    </lineage>
</organism>
<feature type="transmembrane region" description="Helical" evidence="2">
    <location>
        <begin position="91"/>
        <end position="118"/>
    </location>
</feature>
<feature type="transmembrane region" description="Helical" evidence="2">
    <location>
        <begin position="279"/>
        <end position="298"/>
    </location>
</feature>
<feature type="domain" description="Major facilitator superfamily (MFS) profile" evidence="3">
    <location>
        <begin position="17"/>
        <end position="305"/>
    </location>
</feature>
<sequence length="305" mass="32465">MTSNQTTRPPLHFGWYVLAAVTFIAFVNAGSRSAFGIFVIPMSEEFGWNRFTISVVAAIGAVVGGVAQPFLGYAFDRIGARKVILTSLMTLGLAITVLGITFNFIFLLIVFGFVASISNSGAALGRGALLSRWFIRKRATVVSVGAVGTSVGSLVLVPFAMYLLQATGGNWRITWAALGLIILVLAVPMAFLFIRDDPSKVGLRPYGDDDRSEKGGADRSAGSRGPLEVDNWSESFRSPPVWQMSGSFFVCGFTTLIMSVHFVPYAIDVGVSPNVAATIFGAMMGLNVLGGLGSGVLADRFGRKN</sequence>
<dbReference type="PANTHER" id="PTHR11360:SF284">
    <property type="entry name" value="EG:103B4.3 PROTEIN-RELATED"/>
    <property type="match status" value="1"/>
</dbReference>
<dbReference type="InterPro" id="IPR036259">
    <property type="entry name" value="MFS_trans_sf"/>
</dbReference>
<keyword evidence="2" id="KW-1133">Transmembrane helix</keyword>
<feature type="transmembrane region" description="Helical" evidence="2">
    <location>
        <begin position="139"/>
        <end position="161"/>
    </location>
</feature>
<accession>A0A382F3U3</accession>
<feature type="transmembrane region" description="Helical" evidence="2">
    <location>
        <begin position="13"/>
        <end position="39"/>
    </location>
</feature>
<feature type="transmembrane region" description="Helical" evidence="2">
    <location>
        <begin position="173"/>
        <end position="194"/>
    </location>
</feature>
<evidence type="ECO:0000256" key="1">
    <source>
        <dbReference type="SAM" id="MobiDB-lite"/>
    </source>
</evidence>
<keyword evidence="2" id="KW-0472">Membrane</keyword>
<dbReference type="SUPFAM" id="SSF103473">
    <property type="entry name" value="MFS general substrate transporter"/>
    <property type="match status" value="1"/>
</dbReference>
<dbReference type="InterPro" id="IPR050327">
    <property type="entry name" value="Proton-linked_MCT"/>
</dbReference>
<dbReference type="PANTHER" id="PTHR11360">
    <property type="entry name" value="MONOCARBOXYLATE TRANSPORTER"/>
    <property type="match status" value="1"/>
</dbReference>
<dbReference type="Gene3D" id="1.20.1250.20">
    <property type="entry name" value="MFS general substrate transporter like domains"/>
    <property type="match status" value="2"/>
</dbReference>
<keyword evidence="2" id="KW-0812">Transmembrane</keyword>
<evidence type="ECO:0000313" key="4">
    <source>
        <dbReference type="EMBL" id="SVB57349.1"/>
    </source>
</evidence>
<evidence type="ECO:0000259" key="3">
    <source>
        <dbReference type="PROSITE" id="PS50850"/>
    </source>
</evidence>
<feature type="non-terminal residue" evidence="4">
    <location>
        <position position="305"/>
    </location>
</feature>
<gene>
    <name evidence="4" type="ORF">METZ01_LOCUS210203</name>
</gene>
<name>A0A382F3U3_9ZZZZ</name>
<dbReference type="InterPro" id="IPR020846">
    <property type="entry name" value="MFS_dom"/>
</dbReference>
<feature type="transmembrane region" description="Helical" evidence="2">
    <location>
        <begin position="51"/>
        <end position="71"/>
    </location>
</feature>
<proteinExistence type="predicted"/>
<feature type="region of interest" description="Disordered" evidence="1">
    <location>
        <begin position="205"/>
        <end position="226"/>
    </location>
</feature>
<evidence type="ECO:0000256" key="2">
    <source>
        <dbReference type="SAM" id="Phobius"/>
    </source>
</evidence>
<dbReference type="InterPro" id="IPR011701">
    <property type="entry name" value="MFS"/>
</dbReference>
<protein>
    <recommendedName>
        <fullName evidence="3">Major facilitator superfamily (MFS) profile domain-containing protein</fullName>
    </recommendedName>
</protein>